<accession>A0A6J5YVU4</accession>
<dbReference type="EMBL" id="CAESAJ010000020">
    <property type="protein sequence ID" value="CAB4333062.1"/>
    <property type="molecule type" value="Genomic_DNA"/>
</dbReference>
<evidence type="ECO:0000313" key="2">
    <source>
        <dbReference type="EMBL" id="CAB4333062.1"/>
    </source>
</evidence>
<keyword evidence="1" id="KW-0472">Membrane</keyword>
<keyword evidence="1" id="KW-0812">Transmembrane</keyword>
<keyword evidence="1" id="KW-1133">Transmembrane helix</keyword>
<reference evidence="2" key="1">
    <citation type="submission" date="2020-05" db="EMBL/GenBank/DDBJ databases">
        <authorList>
            <person name="Chiriac C."/>
            <person name="Salcher M."/>
            <person name="Ghai R."/>
            <person name="Kavagutti S V."/>
        </authorList>
    </citation>
    <scope>NUCLEOTIDE SEQUENCE</scope>
</reference>
<organism evidence="2">
    <name type="scientific">freshwater metagenome</name>
    <dbReference type="NCBI Taxonomy" id="449393"/>
    <lineage>
        <taxon>unclassified sequences</taxon>
        <taxon>metagenomes</taxon>
        <taxon>ecological metagenomes</taxon>
    </lineage>
</organism>
<evidence type="ECO:0000256" key="1">
    <source>
        <dbReference type="SAM" id="Phobius"/>
    </source>
</evidence>
<dbReference type="AlphaFoldDB" id="A0A6J5YVU4"/>
<proteinExistence type="predicted"/>
<feature type="transmembrane region" description="Helical" evidence="1">
    <location>
        <begin position="51"/>
        <end position="76"/>
    </location>
</feature>
<dbReference type="InterPro" id="IPR009937">
    <property type="entry name" value="Phage_holin_3_6"/>
</dbReference>
<dbReference type="Pfam" id="PF07332">
    <property type="entry name" value="Phage_holin_3_6"/>
    <property type="match status" value="1"/>
</dbReference>
<feature type="transmembrane region" description="Helical" evidence="1">
    <location>
        <begin position="82"/>
        <end position="104"/>
    </location>
</feature>
<sequence>MDSETPGSQENLKIGKLLESIATDAKALVRGHIELAKAELQQSAKSATVSLVAFVMALAMLNLGIILLFVAGAFAINAAGLSLWASFLIVGGGLFLLGGFFALFGINRMKKAASPGKSVAALNTTMTSVRGLIKPRKD</sequence>
<gene>
    <name evidence="2" type="ORF">UFOPK3770_00352</name>
</gene>
<name>A0A6J5YVU4_9ZZZZ</name>
<protein>
    <submittedName>
        <fullName evidence="2">Unannotated protein</fullName>
    </submittedName>
</protein>